<dbReference type="InterPro" id="IPR049760">
    <property type="entry name" value="DD_EFCAB10"/>
</dbReference>
<dbReference type="AlphaFoldDB" id="A0A673A8B5"/>
<reference evidence="1" key="1">
    <citation type="submission" date="2019-06" db="EMBL/GenBank/DDBJ databases">
        <authorList>
            <consortium name="Wellcome Sanger Institute Data Sharing"/>
        </authorList>
    </citation>
    <scope>NUCLEOTIDE SEQUENCE [LARGE SCALE GENOMIC DNA]</scope>
</reference>
<accession>A0A673A8B5</accession>
<dbReference type="CDD" id="cd22976">
    <property type="entry name" value="DD_EFCAB10"/>
    <property type="match status" value="1"/>
</dbReference>
<name>A0A673A8B5_9TELE</name>
<keyword evidence="2" id="KW-1185">Reference proteome</keyword>
<dbReference type="Proteomes" id="UP000472271">
    <property type="component" value="Chromosome 6"/>
</dbReference>
<dbReference type="Ensembl" id="ENSSORT00005026194.1">
    <property type="protein sequence ID" value="ENSSORP00005025434.1"/>
    <property type="gene ID" value="ENSSORG00005012242.1"/>
</dbReference>
<evidence type="ECO:0000313" key="1">
    <source>
        <dbReference type="Ensembl" id="ENSSORP00005025434.1"/>
    </source>
</evidence>
<dbReference type="InParanoid" id="A0A673A8B5"/>
<reference evidence="1" key="3">
    <citation type="submission" date="2025-09" db="UniProtKB">
        <authorList>
            <consortium name="Ensembl"/>
        </authorList>
    </citation>
    <scope>IDENTIFICATION</scope>
</reference>
<evidence type="ECO:0000313" key="2">
    <source>
        <dbReference type="Proteomes" id="UP000472271"/>
    </source>
</evidence>
<reference evidence="1" key="2">
    <citation type="submission" date="2025-08" db="UniProtKB">
        <authorList>
            <consortium name="Ensembl"/>
        </authorList>
    </citation>
    <scope>IDENTIFICATION</scope>
</reference>
<proteinExistence type="predicted"/>
<protein>
    <submittedName>
        <fullName evidence="1">Uncharacterized protein</fullName>
    </submittedName>
</protein>
<organism evidence="1 2">
    <name type="scientific">Sphaeramia orbicularis</name>
    <name type="common">orbiculate cardinalfish</name>
    <dbReference type="NCBI Taxonomy" id="375764"/>
    <lineage>
        <taxon>Eukaryota</taxon>
        <taxon>Metazoa</taxon>
        <taxon>Chordata</taxon>
        <taxon>Craniata</taxon>
        <taxon>Vertebrata</taxon>
        <taxon>Euteleostomi</taxon>
        <taxon>Actinopterygii</taxon>
        <taxon>Neopterygii</taxon>
        <taxon>Teleostei</taxon>
        <taxon>Neoteleostei</taxon>
        <taxon>Acanthomorphata</taxon>
        <taxon>Gobiaria</taxon>
        <taxon>Kurtiformes</taxon>
        <taxon>Apogonoidei</taxon>
        <taxon>Apogonidae</taxon>
        <taxon>Apogoninae</taxon>
        <taxon>Sphaeramia</taxon>
    </lineage>
</organism>
<sequence length="71" mass="7894">MAASREEEAADYLKKHRIMELVENLSSLLLFYRPGHSSLSLSAGSEGSALGKPAILTKHKEDGKKEINIYY</sequence>